<comment type="caution">
    <text evidence="4">The sequence shown here is derived from an EMBL/GenBank/DDBJ whole genome shotgun (WGS) entry which is preliminary data.</text>
</comment>
<evidence type="ECO:0000259" key="3">
    <source>
        <dbReference type="SMART" id="SM00245"/>
    </source>
</evidence>
<dbReference type="AlphaFoldDB" id="A0A9J6NW29"/>
<dbReference type="GO" id="GO:0004175">
    <property type="term" value="F:endopeptidase activity"/>
    <property type="evidence" value="ECO:0007669"/>
    <property type="project" value="TreeGrafter"/>
</dbReference>
<proteinExistence type="predicted"/>
<dbReference type="GO" id="GO:0030288">
    <property type="term" value="C:outer membrane-bounded periplasmic space"/>
    <property type="evidence" value="ECO:0007669"/>
    <property type="project" value="TreeGrafter"/>
</dbReference>
<protein>
    <recommendedName>
        <fullName evidence="3">Tail specific protease domain-containing protein</fullName>
    </recommendedName>
</protein>
<dbReference type="EMBL" id="JAGSOJ010000001">
    <property type="protein sequence ID" value="MCM1988260.1"/>
    <property type="molecule type" value="Genomic_DNA"/>
</dbReference>
<dbReference type="Gene3D" id="3.90.226.10">
    <property type="entry name" value="2-enoyl-CoA Hydratase, Chain A, domain 1"/>
    <property type="match status" value="1"/>
</dbReference>
<name>A0A9J6NW29_9CLOT</name>
<evidence type="ECO:0000256" key="2">
    <source>
        <dbReference type="SAM" id="SignalP"/>
    </source>
</evidence>
<dbReference type="Proteomes" id="UP001056429">
    <property type="component" value="Unassembled WGS sequence"/>
</dbReference>
<evidence type="ECO:0000313" key="4">
    <source>
        <dbReference type="EMBL" id="MCM1988260.1"/>
    </source>
</evidence>
<dbReference type="InterPro" id="IPR005151">
    <property type="entry name" value="Tail-specific_protease"/>
</dbReference>
<reference evidence="4" key="2">
    <citation type="submission" date="2021-04" db="EMBL/GenBank/DDBJ databases">
        <authorList>
            <person name="Dong X."/>
        </authorList>
    </citation>
    <scope>NUCLEOTIDE SEQUENCE</scope>
    <source>
        <strain evidence="4">ZWT</strain>
    </source>
</reference>
<feature type="domain" description="Tail specific protease" evidence="3">
    <location>
        <begin position="372"/>
        <end position="578"/>
    </location>
</feature>
<reference evidence="4" key="1">
    <citation type="journal article" date="2021" name="mSystems">
        <title>Bacteria and Archaea Synergistically Convert Glycine Betaine to Biogenic Methane in the Formosa Cold Seep of the South China Sea.</title>
        <authorList>
            <person name="Li L."/>
            <person name="Zhang W."/>
            <person name="Zhang S."/>
            <person name="Song L."/>
            <person name="Sun Q."/>
            <person name="Zhang H."/>
            <person name="Xiang H."/>
            <person name="Dong X."/>
        </authorList>
    </citation>
    <scope>NUCLEOTIDE SEQUENCE</scope>
    <source>
        <strain evidence="4">ZWT</strain>
    </source>
</reference>
<dbReference type="SMART" id="SM00245">
    <property type="entry name" value="TSPc"/>
    <property type="match status" value="1"/>
</dbReference>
<keyword evidence="5" id="KW-1185">Reference proteome</keyword>
<feature type="signal peptide" evidence="2">
    <location>
        <begin position="1"/>
        <end position="26"/>
    </location>
</feature>
<evidence type="ECO:0000256" key="1">
    <source>
        <dbReference type="SAM" id="MobiDB-lite"/>
    </source>
</evidence>
<dbReference type="PANTHER" id="PTHR32060">
    <property type="entry name" value="TAIL-SPECIFIC PROTEASE"/>
    <property type="match status" value="1"/>
</dbReference>
<dbReference type="RefSeq" id="WP_250857116.1">
    <property type="nucleotide sequence ID" value="NZ_JAGSOJ010000001.1"/>
</dbReference>
<dbReference type="GO" id="GO:0008236">
    <property type="term" value="F:serine-type peptidase activity"/>
    <property type="evidence" value="ECO:0007669"/>
    <property type="project" value="InterPro"/>
</dbReference>
<dbReference type="Gene3D" id="3.30.750.44">
    <property type="match status" value="1"/>
</dbReference>
<dbReference type="PROSITE" id="PS51257">
    <property type="entry name" value="PROKAR_LIPOPROTEIN"/>
    <property type="match status" value="1"/>
</dbReference>
<keyword evidence="2" id="KW-0732">Signal</keyword>
<dbReference type="SUPFAM" id="SSF52096">
    <property type="entry name" value="ClpP/crotonase"/>
    <property type="match status" value="1"/>
</dbReference>
<feature type="region of interest" description="Disordered" evidence="1">
    <location>
        <begin position="44"/>
        <end position="64"/>
    </location>
</feature>
<dbReference type="GO" id="GO:0007165">
    <property type="term" value="P:signal transduction"/>
    <property type="evidence" value="ECO:0007669"/>
    <property type="project" value="TreeGrafter"/>
</dbReference>
<dbReference type="Pfam" id="PF03572">
    <property type="entry name" value="Peptidase_S41"/>
    <property type="match status" value="1"/>
</dbReference>
<sequence length="601" mass="68161">MKNKKIVLLFALIATIILISTGCANKKTSKDEVIKNTQVINSAENSKEKEDSSKKTQETTNSENSKKIEIKNLTEIQTKNLYKLGKIWGFLKYYHPEIAKGKLKYDNELFEIIPVILDADTNAAADKALSQWINTLGEIKEFETETTNTDKDNIKLSPNTQWIKDEKFLSKDLIKQLTDIEKAKRPTTNHYISLAYRIGNPVFKNELEYPDLDYTDSGYLLLSLFRYWNMIEYFFPYKYMMDENWDEILEEYIPKIIKCKDEETYMLTLTEIIGKLQDGHAGPIETSTWGLPDFFGSNAIPLTLDFVQDKVIITEIKENFLKDSKLKVGDIITQIDDKDISIIIEERTKYLKPSSLIHPNFILSKYLSITNKESVEITVEREGTTIVEKVNCITLAQFSVKSKKDSHKIIGDNIGYIYSGALESGEIHDIMKEFMNTKGLVIDLRCYPSDFIVFSLGNYLISKPTEFVKITSGSLKRPGEFSFTETLTVGGMGKEHYKGKVIIIINEKAISQPEYTTMALRVAPNATVIGDNTAGADGNVSHIILPGKVFTTISGIGIYYPDGEETQRIGIVPDIKIKPTIKGIREGRDELLEKAIELINE</sequence>
<dbReference type="GO" id="GO:0006508">
    <property type="term" value="P:proteolysis"/>
    <property type="evidence" value="ECO:0007669"/>
    <property type="project" value="InterPro"/>
</dbReference>
<dbReference type="CDD" id="cd07562">
    <property type="entry name" value="Peptidase_S41_TRI"/>
    <property type="match status" value="1"/>
</dbReference>
<feature type="chain" id="PRO_5039932396" description="Tail specific protease domain-containing protein" evidence="2">
    <location>
        <begin position="27"/>
        <end position="601"/>
    </location>
</feature>
<gene>
    <name evidence="4" type="ORF">KDK92_00795</name>
</gene>
<evidence type="ECO:0000313" key="5">
    <source>
        <dbReference type="Proteomes" id="UP001056429"/>
    </source>
</evidence>
<feature type="compositionally biased region" description="Basic and acidic residues" evidence="1">
    <location>
        <begin position="45"/>
        <end position="57"/>
    </location>
</feature>
<organism evidence="4 5">
    <name type="scientific">Oceanirhabdus seepicola</name>
    <dbReference type="NCBI Taxonomy" id="2828781"/>
    <lineage>
        <taxon>Bacteria</taxon>
        <taxon>Bacillati</taxon>
        <taxon>Bacillota</taxon>
        <taxon>Clostridia</taxon>
        <taxon>Eubacteriales</taxon>
        <taxon>Clostridiaceae</taxon>
        <taxon>Oceanirhabdus</taxon>
    </lineage>
</organism>
<dbReference type="InterPro" id="IPR029045">
    <property type="entry name" value="ClpP/crotonase-like_dom_sf"/>
</dbReference>
<dbReference type="PANTHER" id="PTHR32060:SF30">
    <property type="entry name" value="CARBOXY-TERMINAL PROCESSING PROTEASE CTPA"/>
    <property type="match status" value="1"/>
</dbReference>
<accession>A0A9J6NW29</accession>